<accession>A0AAD5Q1B0</accession>
<evidence type="ECO:0000256" key="7">
    <source>
        <dbReference type="ARBA" id="ARBA00022989"/>
    </source>
</evidence>
<evidence type="ECO:0000256" key="5">
    <source>
        <dbReference type="ARBA" id="ARBA00022729"/>
    </source>
</evidence>
<dbReference type="GO" id="GO:0005886">
    <property type="term" value="C:plasma membrane"/>
    <property type="evidence" value="ECO:0007669"/>
    <property type="project" value="TreeGrafter"/>
</dbReference>
<evidence type="ECO:0000313" key="12">
    <source>
        <dbReference type="EMBL" id="KAJ0390674.1"/>
    </source>
</evidence>
<keyword evidence="4" id="KW-0812">Transmembrane</keyword>
<evidence type="ECO:0000256" key="2">
    <source>
        <dbReference type="ARBA" id="ARBA00007717"/>
    </source>
</evidence>
<comment type="caution">
    <text evidence="12">The sequence shown here is derived from an EMBL/GenBank/DDBJ whole genome shotgun (WGS) entry which is preliminary data.</text>
</comment>
<organism evidence="12 13">
    <name type="scientific">Pythium insidiosum</name>
    <name type="common">Pythiosis disease agent</name>
    <dbReference type="NCBI Taxonomy" id="114742"/>
    <lineage>
        <taxon>Eukaryota</taxon>
        <taxon>Sar</taxon>
        <taxon>Stramenopiles</taxon>
        <taxon>Oomycota</taxon>
        <taxon>Peronosporomycetes</taxon>
        <taxon>Pythiales</taxon>
        <taxon>Pythiaceae</taxon>
        <taxon>Pythium</taxon>
    </lineage>
</organism>
<dbReference type="EMBL" id="JAKCXM010001777">
    <property type="protein sequence ID" value="KAJ0390674.1"/>
    <property type="molecule type" value="Genomic_DNA"/>
</dbReference>
<keyword evidence="13" id="KW-1185">Reference proteome</keyword>
<dbReference type="PANTHER" id="PTHR21092:SF0">
    <property type="entry name" value="NICASTRIN"/>
    <property type="match status" value="1"/>
</dbReference>
<name>A0AAD5Q1B0_PYTIN</name>
<protein>
    <recommendedName>
        <fullName evidence="3">Nicastrin</fullName>
    </recommendedName>
</protein>
<evidence type="ECO:0000256" key="4">
    <source>
        <dbReference type="ARBA" id="ARBA00022692"/>
    </source>
</evidence>
<keyword evidence="5 10" id="KW-0732">Signal</keyword>
<comment type="similarity">
    <text evidence="2">Belongs to the nicastrin family.</text>
</comment>
<evidence type="ECO:0000256" key="6">
    <source>
        <dbReference type="ARBA" id="ARBA00022976"/>
    </source>
</evidence>
<evidence type="ECO:0000256" key="8">
    <source>
        <dbReference type="ARBA" id="ARBA00023136"/>
    </source>
</evidence>
<evidence type="ECO:0000256" key="1">
    <source>
        <dbReference type="ARBA" id="ARBA00004479"/>
    </source>
</evidence>
<sequence length="512" mass="54442">MLASLALSALCQLSADAAAVKAGAPEHLVARGGECVRLFHQQGDIGCRSITQHEMAELVAIEDDAAMTAWLAETSTEKRAIVVPERLVTADLLDKAKDRLSGVFMFPEKDRNVSFAMRSPQGKGSIDASLNPFASEDVQWNPTGRELTPLSYAFPILQLQDAQLGETYLARAKMNAKSHSGATYRAFMQHYYGPEKMDSRKCLAFRNIKDVRSPRCDPIGGQSAWGARGDRSSNETIVVMAGMDAYALSQVLVPGANEAASGVVAMLAAVKALQVIPDSSFTKQIVFAAFQGEKFGFVGSRRFLSDVAKATKDPKGFCRAPVTGSTTSPLATDFCTSPLYPSIEFAKLDISTIAYAIAVDQVGLVDASAGASFHVHLNPNTAASDASAALLTAMTKAPSAKSKVTKGSVTKAMPPTPLLSFVNGNEYGKKDLVSAVLAGYDKAYVGEGIYGSRHDFAGNLDVDAVVQASQVLAETVYQLGTKNGSTDISKIQVDKELVSKLLHGPCHCTLGR</sequence>
<proteinExistence type="inferred from homology"/>
<comment type="subcellular location">
    <subcellularLocation>
        <location evidence="1">Membrane</location>
        <topology evidence="1">Single-pass type I membrane protein</topology>
    </subcellularLocation>
</comment>
<evidence type="ECO:0000256" key="9">
    <source>
        <dbReference type="ARBA" id="ARBA00023180"/>
    </source>
</evidence>
<dbReference type="Gene3D" id="3.40.630.10">
    <property type="entry name" value="Zn peptidases"/>
    <property type="match status" value="1"/>
</dbReference>
<evidence type="ECO:0000259" key="11">
    <source>
        <dbReference type="Pfam" id="PF18266"/>
    </source>
</evidence>
<keyword evidence="9" id="KW-0325">Glycoprotein</keyword>
<feature type="domain" description="Nicastrin small lobe" evidence="11">
    <location>
        <begin position="35"/>
        <end position="175"/>
    </location>
</feature>
<gene>
    <name evidence="12" type="ORF">P43SY_011969</name>
</gene>
<dbReference type="GO" id="GO:0007219">
    <property type="term" value="P:Notch signaling pathway"/>
    <property type="evidence" value="ECO:0007669"/>
    <property type="project" value="UniProtKB-KW"/>
</dbReference>
<reference evidence="12" key="1">
    <citation type="submission" date="2021-12" db="EMBL/GenBank/DDBJ databases">
        <title>Prjna785345.</title>
        <authorList>
            <person name="Rujirawat T."/>
            <person name="Krajaejun T."/>
        </authorList>
    </citation>
    <scope>NUCLEOTIDE SEQUENCE</scope>
    <source>
        <strain evidence="12">Pi057C3</strain>
    </source>
</reference>
<dbReference type="Pfam" id="PF18266">
    <property type="entry name" value="Ncstrn_small"/>
    <property type="match status" value="1"/>
</dbReference>
<keyword evidence="6" id="KW-0914">Notch signaling pathway</keyword>
<dbReference type="InterPro" id="IPR008710">
    <property type="entry name" value="Nicastrin"/>
</dbReference>
<dbReference type="AlphaFoldDB" id="A0AAD5Q1B0"/>
<dbReference type="SUPFAM" id="SSF53187">
    <property type="entry name" value="Zn-dependent exopeptidases"/>
    <property type="match status" value="1"/>
</dbReference>
<dbReference type="PANTHER" id="PTHR21092">
    <property type="entry name" value="NICASTRIN"/>
    <property type="match status" value="1"/>
</dbReference>
<feature type="chain" id="PRO_5042182760" description="Nicastrin" evidence="10">
    <location>
        <begin position="18"/>
        <end position="512"/>
    </location>
</feature>
<feature type="signal peptide" evidence="10">
    <location>
        <begin position="1"/>
        <end position="17"/>
    </location>
</feature>
<dbReference type="InterPro" id="IPR041084">
    <property type="entry name" value="Ncstrn_small"/>
</dbReference>
<keyword evidence="7" id="KW-1133">Transmembrane helix</keyword>
<evidence type="ECO:0000256" key="3">
    <source>
        <dbReference type="ARBA" id="ARBA00015303"/>
    </source>
</evidence>
<dbReference type="Proteomes" id="UP001209570">
    <property type="component" value="Unassembled WGS sequence"/>
</dbReference>
<evidence type="ECO:0000313" key="13">
    <source>
        <dbReference type="Proteomes" id="UP001209570"/>
    </source>
</evidence>
<dbReference type="Pfam" id="PF05450">
    <property type="entry name" value="Nicastrin"/>
    <property type="match status" value="1"/>
</dbReference>
<dbReference type="GO" id="GO:0016485">
    <property type="term" value="P:protein processing"/>
    <property type="evidence" value="ECO:0007669"/>
    <property type="project" value="InterPro"/>
</dbReference>
<evidence type="ECO:0000256" key="10">
    <source>
        <dbReference type="SAM" id="SignalP"/>
    </source>
</evidence>
<keyword evidence="8" id="KW-0472">Membrane</keyword>